<dbReference type="SUPFAM" id="SSF118215">
    <property type="entry name" value="Proton glutamate symport protein"/>
    <property type="match status" value="1"/>
</dbReference>
<feature type="transmembrane region" description="Helical" evidence="8">
    <location>
        <begin position="316"/>
        <end position="340"/>
    </location>
</feature>
<evidence type="ECO:0000256" key="3">
    <source>
        <dbReference type="ARBA" id="ARBA00022475"/>
    </source>
</evidence>
<evidence type="ECO:0000256" key="5">
    <source>
        <dbReference type="ARBA" id="ARBA00022989"/>
    </source>
</evidence>
<feature type="transmembrane region" description="Helical" evidence="8">
    <location>
        <begin position="165"/>
        <end position="182"/>
    </location>
</feature>
<proteinExistence type="predicted"/>
<dbReference type="PRINTS" id="PR00173">
    <property type="entry name" value="EDTRNSPORT"/>
</dbReference>
<dbReference type="InterPro" id="IPR036458">
    <property type="entry name" value="Na:dicarbo_symporter_sf"/>
</dbReference>
<dbReference type="PANTHER" id="PTHR42865:SF7">
    <property type="entry name" value="PROTON_GLUTAMATE-ASPARTATE SYMPORTER"/>
    <property type="match status" value="1"/>
</dbReference>
<dbReference type="Gene3D" id="1.10.3860.10">
    <property type="entry name" value="Sodium:dicarboxylate symporter"/>
    <property type="match status" value="1"/>
</dbReference>
<keyword evidence="3" id="KW-1003">Cell membrane</keyword>
<evidence type="ECO:0000256" key="7">
    <source>
        <dbReference type="SAM" id="MobiDB-lite"/>
    </source>
</evidence>
<comment type="caution">
    <text evidence="9">The sequence shown here is derived from an EMBL/GenBank/DDBJ whole genome shotgun (WGS) entry which is preliminary data.</text>
</comment>
<comment type="subcellular location">
    <subcellularLocation>
        <location evidence="1">Cell membrane</location>
        <topology evidence="1">Multi-pass membrane protein</topology>
    </subcellularLocation>
</comment>
<feature type="transmembrane region" description="Helical" evidence="8">
    <location>
        <begin position="60"/>
        <end position="85"/>
    </location>
</feature>
<sequence length="480" mass="49710">MNWLNLATLTAVVVVFVALSLLRRRGVNFSVLTLIALVAGVPVGIVGADHVAWVEPIGRIYINVLLAAVAPLIAVAIISSIISLGDLAKLRRIGSRSAFWLLLSNALGVVIALGVGLAAGTGKGVDEQLGGQELNVLENSVQDFTQVVVSFFPTNVVGDFSANKIIPIILVSVTLAIAYLALLKENPAVRPFGNGIEALKLVVFKAVGYVLGLTPYAIVALTTTVVAGTDDLGEKFTSLLGLLALTWLTCFVHTFGVNAVLLRVFADVSPLAFFRKFLPAQVTAFTTQSSVGTLPVTTDLLTRRIGVHSEVAHFTAPLGTTIGMPGCAGIWPVLIAVWGINAYGLDYGVTDWIVLAVLGVLVSVGTAGVPGVATVAAVTVLAAAGLPLEFVAVTLPISTIADMARTTTNVTAAGVSATIVARQVGLLDDDVAQDPHAGIDPDQIPGRRRADQPVADAPHSTPPVTPTVASTVAAPDVELV</sequence>
<keyword evidence="4 8" id="KW-0812">Transmembrane</keyword>
<feature type="transmembrane region" description="Helical" evidence="8">
    <location>
        <begin position="239"/>
        <end position="265"/>
    </location>
</feature>
<evidence type="ECO:0000256" key="2">
    <source>
        <dbReference type="ARBA" id="ARBA00022448"/>
    </source>
</evidence>
<dbReference type="InterPro" id="IPR001991">
    <property type="entry name" value="Na-dicarboxylate_symporter"/>
</dbReference>
<accession>A0ABW1QX13</accession>
<evidence type="ECO:0000256" key="4">
    <source>
        <dbReference type="ARBA" id="ARBA00022692"/>
    </source>
</evidence>
<feature type="transmembrane region" description="Helical" evidence="8">
    <location>
        <begin position="97"/>
        <end position="119"/>
    </location>
</feature>
<feature type="transmembrane region" description="Helical" evidence="8">
    <location>
        <begin position="375"/>
        <end position="395"/>
    </location>
</feature>
<evidence type="ECO:0000256" key="1">
    <source>
        <dbReference type="ARBA" id="ARBA00004651"/>
    </source>
</evidence>
<keyword evidence="2" id="KW-0813">Transport</keyword>
<keyword evidence="6 8" id="KW-0472">Membrane</keyword>
<organism evidence="9 10">
    <name type="scientific">Nocardioides yefusunii</name>
    <dbReference type="NCBI Taxonomy" id="2500546"/>
    <lineage>
        <taxon>Bacteria</taxon>
        <taxon>Bacillati</taxon>
        <taxon>Actinomycetota</taxon>
        <taxon>Actinomycetes</taxon>
        <taxon>Propionibacteriales</taxon>
        <taxon>Nocardioidaceae</taxon>
        <taxon>Nocardioides</taxon>
    </lineage>
</organism>
<feature type="compositionally biased region" description="Low complexity" evidence="7">
    <location>
        <begin position="466"/>
        <end position="475"/>
    </location>
</feature>
<dbReference type="PANTHER" id="PTHR42865">
    <property type="entry name" value="PROTON/GLUTAMATE-ASPARTATE SYMPORTER"/>
    <property type="match status" value="1"/>
</dbReference>
<dbReference type="Proteomes" id="UP001596098">
    <property type="component" value="Unassembled WGS sequence"/>
</dbReference>
<reference evidence="10" key="1">
    <citation type="journal article" date="2019" name="Int. J. Syst. Evol. Microbiol.">
        <title>The Global Catalogue of Microorganisms (GCM) 10K type strain sequencing project: providing services to taxonomists for standard genome sequencing and annotation.</title>
        <authorList>
            <consortium name="The Broad Institute Genomics Platform"/>
            <consortium name="The Broad Institute Genome Sequencing Center for Infectious Disease"/>
            <person name="Wu L."/>
            <person name="Ma J."/>
        </authorList>
    </citation>
    <scope>NUCLEOTIDE SEQUENCE [LARGE SCALE GENOMIC DNA]</scope>
    <source>
        <strain evidence="10">DFY28</strain>
    </source>
</reference>
<protein>
    <submittedName>
        <fullName evidence="9">Dicarboxylate/amino acid:cation symporter</fullName>
    </submittedName>
</protein>
<feature type="transmembrane region" description="Helical" evidence="8">
    <location>
        <begin position="352"/>
        <end position="369"/>
    </location>
</feature>
<feature type="transmembrane region" description="Helical" evidence="8">
    <location>
        <begin position="6"/>
        <end position="22"/>
    </location>
</feature>
<feature type="transmembrane region" description="Helical" evidence="8">
    <location>
        <begin position="202"/>
        <end position="227"/>
    </location>
</feature>
<keyword evidence="10" id="KW-1185">Reference proteome</keyword>
<dbReference type="RefSeq" id="WP_239022105.1">
    <property type="nucleotide sequence ID" value="NZ_CP034929.1"/>
</dbReference>
<dbReference type="Pfam" id="PF00375">
    <property type="entry name" value="SDF"/>
    <property type="match status" value="1"/>
</dbReference>
<evidence type="ECO:0000313" key="10">
    <source>
        <dbReference type="Proteomes" id="UP001596098"/>
    </source>
</evidence>
<gene>
    <name evidence="9" type="ORF">ACFPWU_07885</name>
</gene>
<keyword evidence="5 8" id="KW-1133">Transmembrane helix</keyword>
<dbReference type="EMBL" id="JBHSQI010000003">
    <property type="protein sequence ID" value="MFC6153583.1"/>
    <property type="molecule type" value="Genomic_DNA"/>
</dbReference>
<evidence type="ECO:0000256" key="6">
    <source>
        <dbReference type="ARBA" id="ARBA00023136"/>
    </source>
</evidence>
<feature type="transmembrane region" description="Helical" evidence="8">
    <location>
        <begin position="277"/>
        <end position="296"/>
    </location>
</feature>
<feature type="transmembrane region" description="Helical" evidence="8">
    <location>
        <begin position="29"/>
        <end position="48"/>
    </location>
</feature>
<evidence type="ECO:0000313" key="9">
    <source>
        <dbReference type="EMBL" id="MFC6153583.1"/>
    </source>
</evidence>
<feature type="region of interest" description="Disordered" evidence="7">
    <location>
        <begin position="431"/>
        <end position="475"/>
    </location>
</feature>
<name>A0ABW1QX13_9ACTN</name>
<evidence type="ECO:0000256" key="8">
    <source>
        <dbReference type="SAM" id="Phobius"/>
    </source>
</evidence>